<sequence length="62" mass="6961">MKGLYLHEWWMAFPISHPLGINPQQIHPERGVGRGNEAMPNHGIASHSELVLPKLVNLLTVQ</sequence>
<dbReference type="AlphaFoldDB" id="A0A6A1W5D3"/>
<organism evidence="1 2">
    <name type="scientific">Morella rubra</name>
    <name type="common">Chinese bayberry</name>
    <dbReference type="NCBI Taxonomy" id="262757"/>
    <lineage>
        <taxon>Eukaryota</taxon>
        <taxon>Viridiplantae</taxon>
        <taxon>Streptophyta</taxon>
        <taxon>Embryophyta</taxon>
        <taxon>Tracheophyta</taxon>
        <taxon>Spermatophyta</taxon>
        <taxon>Magnoliopsida</taxon>
        <taxon>eudicotyledons</taxon>
        <taxon>Gunneridae</taxon>
        <taxon>Pentapetalae</taxon>
        <taxon>rosids</taxon>
        <taxon>fabids</taxon>
        <taxon>Fagales</taxon>
        <taxon>Myricaceae</taxon>
        <taxon>Morella</taxon>
    </lineage>
</organism>
<dbReference type="Proteomes" id="UP000516437">
    <property type="component" value="Chromosome 3"/>
</dbReference>
<comment type="caution">
    <text evidence="1">The sequence shown here is derived from an EMBL/GenBank/DDBJ whole genome shotgun (WGS) entry which is preliminary data.</text>
</comment>
<gene>
    <name evidence="1" type="ORF">CJ030_MR3G001210</name>
</gene>
<dbReference type="EMBL" id="RXIC02000021">
    <property type="protein sequence ID" value="KAB1219307.1"/>
    <property type="molecule type" value="Genomic_DNA"/>
</dbReference>
<accession>A0A6A1W5D3</accession>
<keyword evidence="2" id="KW-1185">Reference proteome</keyword>
<name>A0A6A1W5D3_9ROSI</name>
<evidence type="ECO:0000313" key="2">
    <source>
        <dbReference type="Proteomes" id="UP000516437"/>
    </source>
</evidence>
<protein>
    <submittedName>
        <fullName evidence="1">Uncharacterized protein</fullName>
    </submittedName>
</protein>
<proteinExistence type="predicted"/>
<reference evidence="1 2" key="1">
    <citation type="journal article" date="2019" name="Plant Biotechnol. J.">
        <title>The red bayberry genome and genetic basis of sex determination.</title>
        <authorList>
            <person name="Jia H.M."/>
            <person name="Jia H.J."/>
            <person name="Cai Q.L."/>
            <person name="Wang Y."/>
            <person name="Zhao H.B."/>
            <person name="Yang W.F."/>
            <person name="Wang G.Y."/>
            <person name="Li Y.H."/>
            <person name="Zhan D.L."/>
            <person name="Shen Y.T."/>
            <person name="Niu Q.F."/>
            <person name="Chang L."/>
            <person name="Qiu J."/>
            <person name="Zhao L."/>
            <person name="Xie H.B."/>
            <person name="Fu W.Y."/>
            <person name="Jin J."/>
            <person name="Li X.W."/>
            <person name="Jiao Y."/>
            <person name="Zhou C.C."/>
            <person name="Tu T."/>
            <person name="Chai C.Y."/>
            <person name="Gao J.L."/>
            <person name="Fan L.J."/>
            <person name="van de Weg E."/>
            <person name="Wang J.Y."/>
            <person name="Gao Z.S."/>
        </authorList>
    </citation>
    <scope>NUCLEOTIDE SEQUENCE [LARGE SCALE GENOMIC DNA]</scope>
    <source>
        <tissue evidence="1">Leaves</tissue>
    </source>
</reference>
<evidence type="ECO:0000313" key="1">
    <source>
        <dbReference type="EMBL" id="KAB1219307.1"/>
    </source>
</evidence>